<dbReference type="Pfam" id="PF13855">
    <property type="entry name" value="LRR_8"/>
    <property type="match status" value="1"/>
</dbReference>
<feature type="chain" id="PRO_5017185108" evidence="5">
    <location>
        <begin position="21"/>
        <end position="362"/>
    </location>
</feature>
<keyword evidence="1" id="KW-0433">Leucine-rich repeat</keyword>
<keyword evidence="4" id="KW-0472">Membrane</keyword>
<reference evidence="6" key="2">
    <citation type="submission" date="2025-09" db="UniProtKB">
        <authorList>
            <consortium name="Ensembl"/>
        </authorList>
    </citation>
    <scope>IDENTIFICATION</scope>
</reference>
<evidence type="ECO:0000313" key="7">
    <source>
        <dbReference type="Proteomes" id="UP000261540"/>
    </source>
</evidence>
<dbReference type="InterPro" id="IPR001611">
    <property type="entry name" value="Leu-rich_rpt"/>
</dbReference>
<dbReference type="PANTHER" id="PTHR31450">
    <property type="entry name" value="LEUCINE-RICH REPEAT-CONTAINING PROTEIN 19 LRRC19 FAMILY MEMBER"/>
    <property type="match status" value="1"/>
</dbReference>
<protein>
    <submittedName>
        <fullName evidence="6">Si:ch73-185c24.2</fullName>
    </submittedName>
</protein>
<keyword evidence="5" id="KW-0732">Signal</keyword>
<dbReference type="PANTHER" id="PTHR31450:SF3">
    <property type="entry name" value="TYPE III ENDOSOME MEMBRANE PROTEIN TEMP"/>
    <property type="match status" value="1"/>
</dbReference>
<dbReference type="SUPFAM" id="SSF52058">
    <property type="entry name" value="L domain-like"/>
    <property type="match status" value="1"/>
</dbReference>
<evidence type="ECO:0000256" key="3">
    <source>
        <dbReference type="SAM" id="MobiDB-lite"/>
    </source>
</evidence>
<sequence>MRLFRCKLCAFLYFWATVTSREIRTPGPCDVNVGEASINCSNRELTEVPTQIWNNTIILDLSQNHLNLTDPKNLRALGRFRHLLLLNLSGNYLPVLEKDTLAGFSQLLVLDLSGCQLTDIKPGALQGFPRLKRLLLGNNRVQDNSQQRVPSSWLEGVRSVLASRNISEGVFFRIQPLCFSKCTNNIYIVWVLPANAKSLFLSGPMDEGLMERIQRKLLTEGHISSYNGSLNVSSTGPSAESQQTSGWPYLVAAMGTIVAISVFIILLVKCKLFQQYLASYQHALLSEMDTASHCDRASLDVGVSGQGMASRGSGPGLPSELDDDDGFIEDNYIQASERERAEREAIEVEDEFEDDDIQFSIS</sequence>
<feature type="region of interest" description="Disordered" evidence="3">
    <location>
        <begin position="337"/>
        <end position="362"/>
    </location>
</feature>
<feature type="signal peptide" evidence="5">
    <location>
        <begin position="1"/>
        <end position="20"/>
    </location>
</feature>
<dbReference type="InterPro" id="IPR032675">
    <property type="entry name" value="LRR_dom_sf"/>
</dbReference>
<feature type="compositionally biased region" description="Basic and acidic residues" evidence="3">
    <location>
        <begin position="337"/>
        <end position="346"/>
    </location>
</feature>
<accession>A0A3B3RLJ6</accession>
<evidence type="ECO:0000256" key="1">
    <source>
        <dbReference type="ARBA" id="ARBA00022614"/>
    </source>
</evidence>
<dbReference type="STRING" id="1676925.ENSPKIP00000019457"/>
<feature type="region of interest" description="Disordered" evidence="3">
    <location>
        <begin position="305"/>
        <end position="325"/>
    </location>
</feature>
<dbReference type="Proteomes" id="UP000261540">
    <property type="component" value="Unplaced"/>
</dbReference>
<dbReference type="InterPro" id="IPR003591">
    <property type="entry name" value="Leu-rich_rpt_typical-subtyp"/>
</dbReference>
<evidence type="ECO:0000256" key="5">
    <source>
        <dbReference type="SAM" id="SignalP"/>
    </source>
</evidence>
<organism evidence="6 7">
    <name type="scientific">Paramormyrops kingsleyae</name>
    <dbReference type="NCBI Taxonomy" id="1676925"/>
    <lineage>
        <taxon>Eukaryota</taxon>
        <taxon>Metazoa</taxon>
        <taxon>Chordata</taxon>
        <taxon>Craniata</taxon>
        <taxon>Vertebrata</taxon>
        <taxon>Euteleostomi</taxon>
        <taxon>Actinopterygii</taxon>
        <taxon>Neopterygii</taxon>
        <taxon>Teleostei</taxon>
        <taxon>Osteoglossocephala</taxon>
        <taxon>Osteoglossomorpha</taxon>
        <taxon>Osteoglossiformes</taxon>
        <taxon>Mormyridae</taxon>
        <taxon>Paramormyrops</taxon>
    </lineage>
</organism>
<evidence type="ECO:0000313" key="6">
    <source>
        <dbReference type="Ensembl" id="ENSPKIP00000019457.1"/>
    </source>
</evidence>
<keyword evidence="4" id="KW-1133">Transmembrane helix</keyword>
<keyword evidence="4" id="KW-0812">Transmembrane</keyword>
<dbReference type="AlphaFoldDB" id="A0A3B3RLJ6"/>
<feature type="compositionally biased region" description="Acidic residues" evidence="3">
    <location>
        <begin position="347"/>
        <end position="362"/>
    </location>
</feature>
<dbReference type="Ensembl" id="ENSPKIT00000000052.1">
    <property type="protein sequence ID" value="ENSPKIP00000019457.1"/>
    <property type="gene ID" value="ENSPKIG00000004612.1"/>
</dbReference>
<dbReference type="Gene3D" id="3.80.10.10">
    <property type="entry name" value="Ribonuclease Inhibitor"/>
    <property type="match status" value="1"/>
</dbReference>
<evidence type="ECO:0000256" key="2">
    <source>
        <dbReference type="ARBA" id="ARBA00022737"/>
    </source>
</evidence>
<keyword evidence="2" id="KW-0677">Repeat</keyword>
<dbReference type="SMART" id="SM00369">
    <property type="entry name" value="LRR_TYP"/>
    <property type="match status" value="3"/>
</dbReference>
<dbReference type="Pfam" id="PF15176">
    <property type="entry name" value="LRR19-TM"/>
    <property type="match status" value="1"/>
</dbReference>
<feature type="transmembrane region" description="Helical" evidence="4">
    <location>
        <begin position="247"/>
        <end position="268"/>
    </location>
</feature>
<keyword evidence="7" id="KW-1185">Reference proteome</keyword>
<dbReference type="GeneTree" id="ENSGT00940000173535"/>
<reference evidence="6" key="1">
    <citation type="submission" date="2025-08" db="UniProtKB">
        <authorList>
            <consortium name="Ensembl"/>
        </authorList>
    </citation>
    <scope>IDENTIFICATION</scope>
</reference>
<proteinExistence type="predicted"/>
<evidence type="ECO:0000256" key="4">
    <source>
        <dbReference type="SAM" id="Phobius"/>
    </source>
</evidence>
<name>A0A3B3RLJ6_9TELE</name>